<accession>A0A498CJM1</accession>
<reference evidence="1 2" key="1">
    <citation type="submission" date="2018-10" db="EMBL/GenBank/DDBJ databases">
        <title>Anaerotruncus faecis sp. nov., isolated from human feces.</title>
        <authorList>
            <person name="Wang Y.-J."/>
        </authorList>
    </citation>
    <scope>NUCLEOTIDE SEQUENCE [LARGE SCALE GENOMIC DNA]</scope>
    <source>
        <strain evidence="1 2">22A2-44</strain>
    </source>
</reference>
<dbReference type="AlphaFoldDB" id="A0A498CJM1"/>
<organism evidence="1 2">
    <name type="scientific">Anaerotruncus massiliensis</name>
    <name type="common">ex Liu et al. 2021</name>
    <dbReference type="NCBI Taxonomy" id="2321404"/>
    <lineage>
        <taxon>Bacteria</taxon>
        <taxon>Bacillati</taxon>
        <taxon>Bacillota</taxon>
        <taxon>Clostridia</taxon>
        <taxon>Eubacteriales</taxon>
        <taxon>Oscillospiraceae</taxon>
        <taxon>Anaerotruncus</taxon>
    </lineage>
</organism>
<comment type="caution">
    <text evidence="1">The sequence shown here is derived from an EMBL/GenBank/DDBJ whole genome shotgun (WGS) entry which is preliminary data.</text>
</comment>
<dbReference type="RefSeq" id="WP_121587460.1">
    <property type="nucleotide sequence ID" value="NZ_RCHT01000032.1"/>
</dbReference>
<name>A0A498CJM1_9FIRM</name>
<proteinExistence type="predicted"/>
<sequence>MAFKVRLFPGEPDYETLHVAKLTTFPLEKRDYKPYSQARVCFSHGGLSLQLLAFEAEPLPQSELRAVFRFTGDEPPLTLLIRSDRSMRILRGAEDVTAVLVAAEAASLHMFTGEDLQGVFWGGNLFLSAAVMKTYYPRFSPVKDTVFTGNLYKLCEGPEKPHSGCFYPADFAKPLDAPENLGEFVVIDY</sequence>
<dbReference type="Proteomes" id="UP000276301">
    <property type="component" value="Unassembled WGS sequence"/>
</dbReference>
<dbReference type="EMBL" id="RCHT01000032">
    <property type="protein sequence ID" value="RLL08574.1"/>
    <property type="molecule type" value="Genomic_DNA"/>
</dbReference>
<protein>
    <submittedName>
        <fullName evidence="1">Uncharacterized protein</fullName>
    </submittedName>
</protein>
<gene>
    <name evidence="1" type="ORF">D4A47_12110</name>
</gene>
<evidence type="ECO:0000313" key="2">
    <source>
        <dbReference type="Proteomes" id="UP000276301"/>
    </source>
</evidence>
<keyword evidence="2" id="KW-1185">Reference proteome</keyword>
<evidence type="ECO:0000313" key="1">
    <source>
        <dbReference type="EMBL" id="RLL08574.1"/>
    </source>
</evidence>